<proteinExistence type="predicted"/>
<evidence type="ECO:0000313" key="2">
    <source>
        <dbReference type="Proteomes" id="UP000042738"/>
    </source>
</evidence>
<name>A0A7D5NR00_9GAMM</name>
<protein>
    <submittedName>
        <fullName evidence="1">Uncharacterized protein</fullName>
    </submittedName>
</protein>
<gene>
    <name evidence="1" type="ORF">SYMBAF_07025</name>
</gene>
<dbReference type="AlphaFoldDB" id="A0A7D5NR00"/>
<accession>A0A7D5NR00</accession>
<evidence type="ECO:0000313" key="1">
    <source>
        <dbReference type="EMBL" id="QLH62747.1"/>
    </source>
</evidence>
<reference evidence="1 2" key="1">
    <citation type="journal article" date="2014" name="Genome Announc.">
        <title>Whole-Genome Sequence of Serratia symbiotica Strain CWBI-2.3T, a Free-Living Symbiont of the Black Bean Aphid Aphis fabae.</title>
        <authorList>
            <person name="Foray V."/>
            <person name="Grigorescu A.S."/>
            <person name="Sabri A."/>
            <person name="Haubruge E."/>
            <person name="Lognay G."/>
            <person name="Francis F."/>
            <person name="Fauconnier M.L."/>
            <person name="Hance T."/>
            <person name="Thonart P."/>
        </authorList>
    </citation>
    <scope>NUCLEOTIDE SEQUENCE [LARGE SCALE GENOMIC DNA]</scope>
    <source>
        <strain evidence="1">CWBI-2.3</strain>
    </source>
</reference>
<dbReference type="Proteomes" id="UP000042738">
    <property type="component" value="Chromosome"/>
</dbReference>
<dbReference type="GeneID" id="93736269"/>
<dbReference type="EMBL" id="CP050855">
    <property type="protein sequence ID" value="QLH62747.1"/>
    <property type="molecule type" value="Genomic_DNA"/>
</dbReference>
<organism evidence="1 2">
    <name type="scientific">Serratia symbiotica</name>
    <dbReference type="NCBI Taxonomy" id="138074"/>
    <lineage>
        <taxon>Bacteria</taxon>
        <taxon>Pseudomonadati</taxon>
        <taxon>Pseudomonadota</taxon>
        <taxon>Gammaproteobacteria</taxon>
        <taxon>Enterobacterales</taxon>
        <taxon>Yersiniaceae</taxon>
        <taxon>Serratia</taxon>
    </lineage>
</organism>
<sequence length="84" mass="9712">MYLRKMVAQGTLPDKAAAPKDREKYASYGVILAKNLHFLLKNQLFDSFVMDFSKRYISFLKKKLTLIWHENARCTGSMTKLSGH</sequence>
<dbReference type="RefSeq" id="WP_152609143.1">
    <property type="nucleotide sequence ID" value="NZ_CAXKXZ010000006.1"/>
</dbReference>